<dbReference type="GO" id="GO:0000166">
    <property type="term" value="F:nucleotide binding"/>
    <property type="evidence" value="ECO:0007669"/>
    <property type="project" value="InterPro"/>
</dbReference>
<comment type="catalytic activity">
    <reaction evidence="5">
        <text>D-xylose + NADP(+) = D-xylono-1,5-lactone + NADPH + H(+)</text>
        <dbReference type="Rhea" id="RHEA:22000"/>
        <dbReference type="ChEBI" id="CHEBI:15378"/>
        <dbReference type="ChEBI" id="CHEBI:15867"/>
        <dbReference type="ChEBI" id="CHEBI:53455"/>
        <dbReference type="ChEBI" id="CHEBI:57783"/>
        <dbReference type="ChEBI" id="CHEBI:58349"/>
        <dbReference type="EC" id="1.1.1.179"/>
    </reaction>
</comment>
<dbReference type="InterPro" id="IPR050984">
    <property type="entry name" value="Gfo/Idh/MocA_domain"/>
</dbReference>
<dbReference type="SUPFAM" id="SSF51735">
    <property type="entry name" value="NAD(P)-binding Rossmann-fold domains"/>
    <property type="match status" value="1"/>
</dbReference>
<evidence type="ECO:0000256" key="4">
    <source>
        <dbReference type="ARBA" id="ARBA00042988"/>
    </source>
</evidence>
<gene>
    <name evidence="8" type="ORF">PECAL_2P07500</name>
</gene>
<organism evidence="8 9">
    <name type="scientific">Pelagomonas calceolata</name>
    <dbReference type="NCBI Taxonomy" id="35677"/>
    <lineage>
        <taxon>Eukaryota</taxon>
        <taxon>Sar</taxon>
        <taxon>Stramenopiles</taxon>
        <taxon>Ochrophyta</taxon>
        <taxon>Pelagophyceae</taxon>
        <taxon>Pelagomonadales</taxon>
        <taxon>Pelagomonadaceae</taxon>
        <taxon>Pelagomonas</taxon>
    </lineage>
</organism>
<evidence type="ECO:0000256" key="2">
    <source>
        <dbReference type="ARBA" id="ARBA00023002"/>
    </source>
</evidence>
<dbReference type="InterPro" id="IPR000683">
    <property type="entry name" value="Gfo/Idh/MocA-like_OxRdtase_N"/>
</dbReference>
<dbReference type="SUPFAM" id="SSF55347">
    <property type="entry name" value="Glyceraldehyde-3-phosphate dehydrogenase-like, C-terminal domain"/>
    <property type="match status" value="1"/>
</dbReference>
<protein>
    <recommendedName>
        <fullName evidence="3">D-xylose 1-dehydrogenase (NADP(+), D-xylono-1,5-lactone-forming)</fullName>
        <ecNumber evidence="3">1.1.1.179</ecNumber>
    </recommendedName>
    <alternativeName>
        <fullName evidence="4">D-xylose-NADP dehydrogenase</fullName>
    </alternativeName>
</protein>
<dbReference type="Gene3D" id="3.40.50.720">
    <property type="entry name" value="NAD(P)-binding Rossmann-like Domain"/>
    <property type="match status" value="1"/>
</dbReference>
<dbReference type="InterPro" id="IPR036291">
    <property type="entry name" value="NAD(P)-bd_dom_sf"/>
</dbReference>
<dbReference type="EC" id="1.1.1.179" evidence="3"/>
<evidence type="ECO:0000256" key="3">
    <source>
        <dbReference type="ARBA" id="ARBA00038984"/>
    </source>
</evidence>
<keyword evidence="2" id="KW-0560">Oxidoreductase</keyword>
<evidence type="ECO:0000313" key="8">
    <source>
        <dbReference type="EMBL" id="CAH0367715.1"/>
    </source>
</evidence>
<dbReference type="AlphaFoldDB" id="A0A8J2SAI5"/>
<evidence type="ECO:0000256" key="5">
    <source>
        <dbReference type="ARBA" id="ARBA00049233"/>
    </source>
</evidence>
<feature type="domain" description="Gfo/Idh/MocA-like oxidoreductase N-terminal" evidence="6">
    <location>
        <begin position="11"/>
        <end position="124"/>
    </location>
</feature>
<evidence type="ECO:0000313" key="9">
    <source>
        <dbReference type="Proteomes" id="UP000789595"/>
    </source>
</evidence>
<dbReference type="EMBL" id="CAKKNE010000002">
    <property type="protein sequence ID" value="CAH0367715.1"/>
    <property type="molecule type" value="Genomic_DNA"/>
</dbReference>
<keyword evidence="9" id="KW-1185">Reference proteome</keyword>
<accession>A0A8J2SAI5</accession>
<proteinExistence type="inferred from homology"/>
<dbReference type="Proteomes" id="UP000789595">
    <property type="component" value="Unassembled WGS sequence"/>
</dbReference>
<sequence length="339" mass="36578">MSFAAVTGRAVRWGVMGTGTIAHDFVKVLQALPNCEVAAVGSRSDEGAARFGDAHNISGRHGSYESLARDDSLDIVYVATPSMRHVDDSLLCLEAGRHVLCEKAMAPSLQEAKKVVDKAVAEDRFFLHGVWSRFFPAMAEIRKTLRSGIIGDVYAAHASFGQNDGAGQASATLETGIYCAQFLQWAFDGDAPESVEGVSYSLADSGLDQHVGALLRFPGDRIGTFECSLRHPTPRGATICGSKGVLQVPFPFWCPTQFSVQTMTGLGSQDWSEPQTYTFDLPAVEGPFNFVNSEGLLYEAQAVNDCLAQGKAQCDQFDHRENLAVMGVLSEIRGRWGGS</sequence>
<comment type="caution">
    <text evidence="8">The sequence shown here is derived from an EMBL/GenBank/DDBJ whole genome shotgun (WGS) entry which is preliminary data.</text>
</comment>
<dbReference type="InterPro" id="IPR055170">
    <property type="entry name" value="GFO_IDH_MocA-like_dom"/>
</dbReference>
<name>A0A8J2SAI5_9STRA</name>
<dbReference type="Pfam" id="PF22725">
    <property type="entry name" value="GFO_IDH_MocA_C3"/>
    <property type="match status" value="1"/>
</dbReference>
<dbReference type="PANTHER" id="PTHR22604:SF105">
    <property type="entry name" value="TRANS-1,2-DIHYDROBENZENE-1,2-DIOL DEHYDROGENASE"/>
    <property type="match status" value="1"/>
</dbReference>
<reference evidence="8" key="1">
    <citation type="submission" date="2021-11" db="EMBL/GenBank/DDBJ databases">
        <authorList>
            <consortium name="Genoscope - CEA"/>
            <person name="William W."/>
        </authorList>
    </citation>
    <scope>NUCLEOTIDE SEQUENCE</scope>
</reference>
<dbReference type="PANTHER" id="PTHR22604">
    <property type="entry name" value="OXIDOREDUCTASES"/>
    <property type="match status" value="1"/>
</dbReference>
<dbReference type="GO" id="GO:0047837">
    <property type="term" value="F:D-xylose 1-dehydrogenase (NADP+) activity"/>
    <property type="evidence" value="ECO:0007669"/>
    <property type="project" value="UniProtKB-EC"/>
</dbReference>
<evidence type="ECO:0000259" key="7">
    <source>
        <dbReference type="Pfam" id="PF22725"/>
    </source>
</evidence>
<comment type="similarity">
    <text evidence="1">Belongs to the Gfo/Idh/MocA family.</text>
</comment>
<dbReference type="Gene3D" id="3.30.360.10">
    <property type="entry name" value="Dihydrodipicolinate Reductase, domain 2"/>
    <property type="match status" value="1"/>
</dbReference>
<dbReference type="Pfam" id="PF01408">
    <property type="entry name" value="GFO_IDH_MocA"/>
    <property type="match status" value="1"/>
</dbReference>
<evidence type="ECO:0000259" key="6">
    <source>
        <dbReference type="Pfam" id="PF01408"/>
    </source>
</evidence>
<dbReference type="OrthoDB" id="2129491at2759"/>
<feature type="domain" description="GFO/IDH/MocA-like oxidoreductase" evidence="7">
    <location>
        <begin position="139"/>
        <end position="246"/>
    </location>
</feature>
<evidence type="ECO:0000256" key="1">
    <source>
        <dbReference type="ARBA" id="ARBA00010928"/>
    </source>
</evidence>